<keyword evidence="6 9" id="KW-0812">Transmembrane</keyword>
<comment type="caution">
    <text evidence="11">The sequence shown here is derived from an EMBL/GenBank/DDBJ whole genome shotgun (WGS) entry which is preliminary data.</text>
</comment>
<dbReference type="GO" id="GO:0005886">
    <property type="term" value="C:plasma membrane"/>
    <property type="evidence" value="ECO:0007669"/>
    <property type="project" value="UniProtKB-SubCell"/>
</dbReference>
<feature type="transmembrane region" description="Helical" evidence="9">
    <location>
        <begin position="147"/>
        <end position="167"/>
    </location>
</feature>
<evidence type="ECO:0000256" key="2">
    <source>
        <dbReference type="ARBA" id="ARBA00004651"/>
    </source>
</evidence>
<name>A0A553PCE6_TIGCA</name>
<evidence type="ECO:0000313" key="11">
    <source>
        <dbReference type="EMBL" id="TRY75366.1"/>
    </source>
</evidence>
<feature type="transmembrane region" description="Helical" evidence="9">
    <location>
        <begin position="215"/>
        <end position="235"/>
    </location>
</feature>
<comment type="subcellular location">
    <subcellularLocation>
        <location evidence="2 9">Cell membrane</location>
        <topology evidence="2 9">Multi-pass membrane protein</topology>
    </subcellularLocation>
</comment>
<comment type="catalytic activity">
    <reaction evidence="1 9">
        <text>riboflavin(in) = riboflavin(out)</text>
        <dbReference type="Rhea" id="RHEA:35015"/>
        <dbReference type="ChEBI" id="CHEBI:57986"/>
    </reaction>
</comment>
<dbReference type="PANTHER" id="PTHR12929">
    <property type="entry name" value="SOLUTE CARRIER FAMILY 52"/>
    <property type="match status" value="1"/>
</dbReference>
<keyword evidence="12" id="KW-1185">Reference proteome</keyword>
<gene>
    <name evidence="11" type="ORF">TCAL_00763</name>
</gene>
<feature type="transmembrane region" description="Helical" evidence="9">
    <location>
        <begin position="357"/>
        <end position="378"/>
    </location>
</feature>
<sequence length="522" mass="56784">MAAGVRCRATSVGQRTDLLPPSSDIPNLNIGSGRRSIRRSLYRPSLAASAPSARKAIVFISISTSISMISLNTNRSLILDGLAILFGISSWISINGLWVELPLLVDQLPESWALASYLSIIIQIANLGPICYGIYRYAYPHKNLERYIIVGLLLVGVAASLCLILFWDRTTILAGQEHSTALFVLVFALSMVDCTSSVLFLPFMATFRSIYLNSYLIGEGMSGFLPAVIALMQGVGGNPYCANVTDSVLDADGNSFVDYKEVAVYPDPRFSVEVFFVILMVMVIVSAVAFILMNVVPSVRSELVTDQNYIAPTEEAGSYDQVTPSGSGVKDSQSTEAPVSFPSLDSENSDWKARNKFYGFLALQAYLCFISNGAFPSIQTYSCLPFGNVVYHLSVTLNAMANPVMAFMAFFCPCRSSKLLLGLTAAGTLFSGFILATSLESPNQLWGPDVGGALTVLSWVIYGGLFSYVKVSIAGWCWEHSRTALFWCGAWTQIGSAFGAALSYVLVNELNVFHQYYIKCES</sequence>
<comment type="function">
    <text evidence="9">Plasma membrane transporter mediating the uptake by cells of the water soluble vitamin B2/riboflavin that plays a key role in biochemical oxidation-reduction reactions of the carbohydrate, lipid, and amino acid metabolism.</text>
</comment>
<comment type="similarity">
    <text evidence="3 9">Belongs to the riboflavin transporter family.</text>
</comment>
<evidence type="ECO:0000256" key="3">
    <source>
        <dbReference type="ARBA" id="ARBA00006366"/>
    </source>
</evidence>
<keyword evidence="7 9" id="KW-1133">Transmembrane helix</keyword>
<keyword evidence="5 9" id="KW-1003">Cell membrane</keyword>
<feature type="transmembrane region" description="Helical" evidence="9">
    <location>
        <begin position="179"/>
        <end position="203"/>
    </location>
</feature>
<keyword evidence="8 9" id="KW-0472">Membrane</keyword>
<proteinExistence type="inferred from homology"/>
<feature type="compositionally biased region" description="Polar residues" evidence="10">
    <location>
        <begin position="320"/>
        <end position="337"/>
    </location>
</feature>
<feature type="transmembrane region" description="Helical" evidence="9">
    <location>
        <begin position="419"/>
        <end position="439"/>
    </location>
</feature>
<feature type="transmembrane region" description="Helical" evidence="9">
    <location>
        <begin position="459"/>
        <end position="478"/>
    </location>
</feature>
<protein>
    <recommendedName>
        <fullName evidence="9">Riboflavin transporter</fullName>
    </recommendedName>
</protein>
<dbReference type="InterPro" id="IPR009357">
    <property type="entry name" value="Riboflavin_transptr"/>
</dbReference>
<evidence type="ECO:0000256" key="7">
    <source>
        <dbReference type="ARBA" id="ARBA00022989"/>
    </source>
</evidence>
<organism evidence="11 12">
    <name type="scientific">Tigriopus californicus</name>
    <name type="common">Marine copepod</name>
    <dbReference type="NCBI Taxonomy" id="6832"/>
    <lineage>
        <taxon>Eukaryota</taxon>
        <taxon>Metazoa</taxon>
        <taxon>Ecdysozoa</taxon>
        <taxon>Arthropoda</taxon>
        <taxon>Crustacea</taxon>
        <taxon>Multicrustacea</taxon>
        <taxon>Hexanauplia</taxon>
        <taxon>Copepoda</taxon>
        <taxon>Harpacticoida</taxon>
        <taxon>Harpacticidae</taxon>
        <taxon>Tigriopus</taxon>
    </lineage>
</organism>
<feature type="transmembrane region" description="Helical" evidence="9">
    <location>
        <begin position="390"/>
        <end position="412"/>
    </location>
</feature>
<reference evidence="11 12" key="1">
    <citation type="journal article" date="2018" name="Nat. Ecol. Evol.">
        <title>Genomic signatures of mitonuclear coevolution across populations of Tigriopus californicus.</title>
        <authorList>
            <person name="Barreto F.S."/>
            <person name="Watson E.T."/>
            <person name="Lima T.G."/>
            <person name="Willett C.S."/>
            <person name="Edmands S."/>
            <person name="Li W."/>
            <person name="Burton R.S."/>
        </authorList>
    </citation>
    <scope>NUCLEOTIDE SEQUENCE [LARGE SCALE GENOMIC DNA]</scope>
    <source>
        <strain evidence="11 12">San Diego</strain>
    </source>
</reference>
<feature type="transmembrane region" description="Helical" evidence="9">
    <location>
        <begin position="485"/>
        <end position="507"/>
    </location>
</feature>
<dbReference type="OMA" id="FMAMFLH"/>
<dbReference type="EMBL" id="VCGU01000005">
    <property type="protein sequence ID" value="TRY75366.1"/>
    <property type="molecule type" value="Genomic_DNA"/>
</dbReference>
<evidence type="ECO:0000313" key="12">
    <source>
        <dbReference type="Proteomes" id="UP000318571"/>
    </source>
</evidence>
<feature type="transmembrane region" description="Helical" evidence="9">
    <location>
        <begin position="77"/>
        <end position="94"/>
    </location>
</feature>
<dbReference type="Pfam" id="PF06237">
    <property type="entry name" value="SLC52_ribofla_tr"/>
    <property type="match status" value="1"/>
</dbReference>
<evidence type="ECO:0000256" key="8">
    <source>
        <dbReference type="ARBA" id="ARBA00023136"/>
    </source>
</evidence>
<feature type="transmembrane region" description="Helical" evidence="9">
    <location>
        <begin position="274"/>
        <end position="296"/>
    </location>
</feature>
<evidence type="ECO:0000256" key="1">
    <source>
        <dbReference type="ARBA" id="ARBA00000215"/>
    </source>
</evidence>
<dbReference type="PANTHER" id="PTHR12929:SF10">
    <property type="entry name" value="RIBOFLAVIN TRANSPORTER"/>
    <property type="match status" value="1"/>
</dbReference>
<dbReference type="AlphaFoldDB" id="A0A553PCE6"/>
<evidence type="ECO:0000256" key="6">
    <source>
        <dbReference type="ARBA" id="ARBA00022692"/>
    </source>
</evidence>
<dbReference type="GO" id="GO:0032217">
    <property type="term" value="F:riboflavin transmembrane transporter activity"/>
    <property type="evidence" value="ECO:0007669"/>
    <property type="project" value="UniProtKB-UniRule"/>
</dbReference>
<evidence type="ECO:0000256" key="10">
    <source>
        <dbReference type="SAM" id="MobiDB-lite"/>
    </source>
</evidence>
<evidence type="ECO:0000256" key="4">
    <source>
        <dbReference type="ARBA" id="ARBA00022448"/>
    </source>
</evidence>
<evidence type="ECO:0000256" key="5">
    <source>
        <dbReference type="ARBA" id="ARBA00022475"/>
    </source>
</evidence>
<evidence type="ECO:0000256" key="9">
    <source>
        <dbReference type="RuleBase" id="RU368035"/>
    </source>
</evidence>
<feature type="region of interest" description="Disordered" evidence="10">
    <location>
        <begin position="317"/>
        <end position="348"/>
    </location>
</feature>
<keyword evidence="4 9" id="KW-0813">Transport</keyword>
<dbReference type="STRING" id="6832.A0A553PCE6"/>
<dbReference type="Proteomes" id="UP000318571">
    <property type="component" value="Chromosome 2"/>
</dbReference>
<feature type="transmembrane region" description="Helical" evidence="9">
    <location>
        <begin position="114"/>
        <end position="135"/>
    </location>
</feature>
<accession>A0A553PCE6</accession>